<accession>A0AAP3V1X1</accession>
<dbReference type="InterPro" id="IPR029026">
    <property type="entry name" value="tRNA_m1G_MTases_N"/>
</dbReference>
<feature type="binding site" evidence="5">
    <location>
        <begin position="119"/>
        <end position="124"/>
    </location>
    <ligand>
        <name>S-adenosyl-L-methionine</name>
        <dbReference type="ChEBI" id="CHEBI:59789"/>
    </ligand>
</feature>
<evidence type="ECO:0000256" key="4">
    <source>
        <dbReference type="ARBA" id="ARBA00038303"/>
    </source>
</evidence>
<organism evidence="6 7">
    <name type="scientific">Marinimicrococcus flavescens</name>
    <dbReference type="NCBI Taxonomy" id="3031815"/>
    <lineage>
        <taxon>Bacteria</taxon>
        <taxon>Pseudomonadati</taxon>
        <taxon>Pseudomonadota</taxon>
        <taxon>Alphaproteobacteria</taxon>
        <taxon>Geminicoccales</taxon>
        <taxon>Geminicoccaceae</taxon>
        <taxon>Marinimicrococcus</taxon>
    </lineage>
</organism>
<dbReference type="EC" id="2.1.1.177" evidence="5"/>
<keyword evidence="1 5" id="KW-0489">Methyltransferase</keyword>
<protein>
    <recommendedName>
        <fullName evidence="5">Ribosomal RNA large subunit methyltransferase H</fullName>
        <ecNumber evidence="5">2.1.1.177</ecNumber>
    </recommendedName>
    <alternativeName>
        <fullName evidence="5">23S rRNA (pseudouridine1915-N3)-methyltransferase</fullName>
    </alternativeName>
    <alternativeName>
        <fullName evidence="5">23S rRNA m3Psi1915 methyltransferase</fullName>
    </alternativeName>
    <alternativeName>
        <fullName evidence="5">rRNA (pseudouridine-N3-)-methyltransferase RlmH</fullName>
    </alternativeName>
</protein>
<dbReference type="Gene3D" id="3.40.1280.10">
    <property type="match status" value="1"/>
</dbReference>
<keyword evidence="7" id="KW-1185">Reference proteome</keyword>
<dbReference type="HAMAP" id="MF_00658">
    <property type="entry name" value="23SrRNA_methyltr_H"/>
    <property type="match status" value="1"/>
</dbReference>
<feature type="binding site" evidence="5">
    <location>
        <position position="68"/>
    </location>
    <ligand>
        <name>S-adenosyl-L-methionine</name>
        <dbReference type="ChEBI" id="CHEBI:59789"/>
    </ligand>
</feature>
<keyword evidence="3 5" id="KW-0949">S-adenosyl-L-methionine</keyword>
<sequence length="152" mass="16988">MRVLLIAVGRSRDRAIAELVERYARRCPWPFETLEVQPRGRVDPHKLAAEEARLLLAAVPEGAAIIALDEHGELQDSQTFAHRLGALRDQGRRCIAFLIGGADGHAPELLARADLKLAFGRMTWPHEMVRVLLAEQVYRATTILSGHPYHRG</sequence>
<dbReference type="PIRSF" id="PIRSF004505">
    <property type="entry name" value="MT_bac"/>
    <property type="match status" value="1"/>
</dbReference>
<evidence type="ECO:0000256" key="5">
    <source>
        <dbReference type="HAMAP-Rule" id="MF_00658"/>
    </source>
</evidence>
<dbReference type="Pfam" id="PF02590">
    <property type="entry name" value="SPOUT_MTase"/>
    <property type="match status" value="1"/>
</dbReference>
<evidence type="ECO:0000256" key="2">
    <source>
        <dbReference type="ARBA" id="ARBA00022679"/>
    </source>
</evidence>
<dbReference type="AlphaFoldDB" id="A0AAP3V1X1"/>
<dbReference type="SUPFAM" id="SSF75217">
    <property type="entry name" value="alpha/beta knot"/>
    <property type="match status" value="1"/>
</dbReference>
<proteinExistence type="inferred from homology"/>
<evidence type="ECO:0000313" key="6">
    <source>
        <dbReference type="EMBL" id="MDF1586309.1"/>
    </source>
</evidence>
<keyword evidence="2 5" id="KW-0808">Transferase</keyword>
<keyword evidence="5" id="KW-0963">Cytoplasm</keyword>
<reference evidence="6 7" key="1">
    <citation type="submission" date="2023-03" db="EMBL/GenBank/DDBJ databases">
        <title>YIM 152171 draft genome.</title>
        <authorList>
            <person name="Yang Z."/>
        </authorList>
    </citation>
    <scope>NUCLEOTIDE SEQUENCE [LARGE SCALE GENOMIC DNA]</scope>
    <source>
        <strain evidence="6 7">YIM 152171</strain>
    </source>
</reference>
<dbReference type="Proteomes" id="UP001301140">
    <property type="component" value="Unassembled WGS sequence"/>
</dbReference>
<evidence type="ECO:0000256" key="3">
    <source>
        <dbReference type="ARBA" id="ARBA00022691"/>
    </source>
</evidence>
<comment type="function">
    <text evidence="5">Specifically methylates the pseudouridine at position 1915 (m3Psi1915) in 23S rRNA.</text>
</comment>
<comment type="catalytic activity">
    <reaction evidence="5">
        <text>pseudouridine(1915) in 23S rRNA + S-adenosyl-L-methionine = N(3)-methylpseudouridine(1915) in 23S rRNA + S-adenosyl-L-homocysteine + H(+)</text>
        <dbReference type="Rhea" id="RHEA:42752"/>
        <dbReference type="Rhea" id="RHEA-COMP:10221"/>
        <dbReference type="Rhea" id="RHEA-COMP:10222"/>
        <dbReference type="ChEBI" id="CHEBI:15378"/>
        <dbReference type="ChEBI" id="CHEBI:57856"/>
        <dbReference type="ChEBI" id="CHEBI:59789"/>
        <dbReference type="ChEBI" id="CHEBI:65314"/>
        <dbReference type="ChEBI" id="CHEBI:74486"/>
        <dbReference type="EC" id="2.1.1.177"/>
    </reaction>
</comment>
<gene>
    <name evidence="5 6" type="primary">rlmH</name>
    <name evidence="6" type="ORF">PZ740_07910</name>
</gene>
<feature type="binding site" evidence="5">
    <location>
        <position position="100"/>
    </location>
    <ligand>
        <name>S-adenosyl-L-methionine</name>
        <dbReference type="ChEBI" id="CHEBI:59789"/>
    </ligand>
</feature>
<dbReference type="InterPro" id="IPR029028">
    <property type="entry name" value="Alpha/beta_knot_MTases"/>
</dbReference>
<dbReference type="GO" id="GO:0070038">
    <property type="term" value="F:rRNA (pseudouridine-N3-)-methyltransferase activity"/>
    <property type="evidence" value="ECO:0007669"/>
    <property type="project" value="UniProtKB-UniRule"/>
</dbReference>
<comment type="subcellular location">
    <subcellularLocation>
        <location evidence="5">Cytoplasm</location>
    </subcellularLocation>
</comment>
<dbReference type="PANTHER" id="PTHR33603">
    <property type="entry name" value="METHYLTRANSFERASE"/>
    <property type="match status" value="1"/>
</dbReference>
<dbReference type="InterPro" id="IPR003742">
    <property type="entry name" value="RlmH-like"/>
</dbReference>
<dbReference type="GO" id="GO:0005737">
    <property type="term" value="C:cytoplasm"/>
    <property type="evidence" value="ECO:0007669"/>
    <property type="project" value="UniProtKB-SubCell"/>
</dbReference>
<comment type="similarity">
    <text evidence="4 5">Belongs to the RNA methyltransferase RlmH family.</text>
</comment>
<dbReference type="PANTHER" id="PTHR33603:SF1">
    <property type="entry name" value="RIBOSOMAL RNA LARGE SUBUNIT METHYLTRANSFERASE H"/>
    <property type="match status" value="1"/>
</dbReference>
<dbReference type="NCBIfam" id="NF000989">
    <property type="entry name" value="PRK00103.2-3"/>
    <property type="match status" value="1"/>
</dbReference>
<dbReference type="CDD" id="cd18081">
    <property type="entry name" value="RlmH-like"/>
    <property type="match status" value="1"/>
</dbReference>
<dbReference type="EMBL" id="JARGEQ010000082">
    <property type="protein sequence ID" value="MDF1586309.1"/>
    <property type="molecule type" value="Genomic_DNA"/>
</dbReference>
<comment type="subunit">
    <text evidence="5">Homodimer.</text>
</comment>
<dbReference type="RefSeq" id="WP_327788726.1">
    <property type="nucleotide sequence ID" value="NZ_JARGEQ010000082.1"/>
</dbReference>
<keyword evidence="5" id="KW-0698">rRNA processing</keyword>
<comment type="caution">
    <text evidence="6">The sequence shown here is derived from an EMBL/GenBank/DDBJ whole genome shotgun (WGS) entry which is preliminary data.</text>
</comment>
<name>A0AAP3V1X1_9PROT</name>
<evidence type="ECO:0000313" key="7">
    <source>
        <dbReference type="Proteomes" id="UP001301140"/>
    </source>
</evidence>
<evidence type="ECO:0000256" key="1">
    <source>
        <dbReference type="ARBA" id="ARBA00022603"/>
    </source>
</evidence>